<protein>
    <recommendedName>
        <fullName evidence="4">Cytochrome c</fullName>
    </recommendedName>
</protein>
<keyword evidence="3" id="KW-1185">Reference proteome</keyword>
<dbReference type="SUPFAM" id="SSF46626">
    <property type="entry name" value="Cytochrome c"/>
    <property type="match status" value="1"/>
</dbReference>
<dbReference type="PRINTS" id="PR00604">
    <property type="entry name" value="CYTCHRMECIAB"/>
</dbReference>
<dbReference type="EMBL" id="JBBHLL010000162">
    <property type="protein sequence ID" value="KAK7811928.1"/>
    <property type="molecule type" value="Genomic_DNA"/>
</dbReference>
<evidence type="ECO:0008006" key="4">
    <source>
        <dbReference type="Google" id="ProtNLM"/>
    </source>
</evidence>
<sequence length="78" mass="8764">MGDVEKGKIFVPKCAQYYTVEMGGKHKTGPNLHNLFGTKTSQAVGFSYTDAKKNTGINWGEDSLIEYLENPKNDLHWN</sequence>
<evidence type="ECO:0000313" key="2">
    <source>
        <dbReference type="EMBL" id="KAK7811928.1"/>
    </source>
</evidence>
<dbReference type="GO" id="GO:0009055">
    <property type="term" value="F:electron transfer activity"/>
    <property type="evidence" value="ECO:0007669"/>
    <property type="project" value="InterPro"/>
</dbReference>
<gene>
    <name evidence="2" type="ORF">U0070_006981</name>
</gene>
<proteinExistence type="inferred from homology"/>
<dbReference type="InterPro" id="IPR036909">
    <property type="entry name" value="Cyt_c-like_dom_sf"/>
</dbReference>
<dbReference type="AlphaFoldDB" id="A0AAW0IC90"/>
<accession>A0AAW0IC90</accession>
<comment type="similarity">
    <text evidence="1">Belongs to the cytochrome c family.</text>
</comment>
<dbReference type="GO" id="GO:0020037">
    <property type="term" value="F:heme binding"/>
    <property type="evidence" value="ECO:0007669"/>
    <property type="project" value="InterPro"/>
</dbReference>
<dbReference type="Proteomes" id="UP001488838">
    <property type="component" value="Unassembled WGS sequence"/>
</dbReference>
<comment type="caution">
    <text evidence="2">The sequence shown here is derived from an EMBL/GenBank/DDBJ whole genome shotgun (WGS) entry which is preliminary data.</text>
</comment>
<dbReference type="PANTHER" id="PTHR11961">
    <property type="entry name" value="CYTOCHROME C"/>
    <property type="match status" value="1"/>
</dbReference>
<evidence type="ECO:0000256" key="1">
    <source>
        <dbReference type="ARBA" id="ARBA00006488"/>
    </source>
</evidence>
<reference evidence="2 3" key="1">
    <citation type="journal article" date="2023" name="bioRxiv">
        <title>Conserved and derived expression patterns and positive selection on dental genes reveal complex evolutionary context of ever-growing rodent molars.</title>
        <authorList>
            <person name="Calamari Z.T."/>
            <person name="Song A."/>
            <person name="Cohen E."/>
            <person name="Akter M."/>
            <person name="Roy R.D."/>
            <person name="Hallikas O."/>
            <person name="Christensen M.M."/>
            <person name="Li P."/>
            <person name="Marangoni P."/>
            <person name="Jernvall J."/>
            <person name="Klein O.D."/>
        </authorList>
    </citation>
    <scope>NUCLEOTIDE SEQUENCE [LARGE SCALE GENOMIC DNA]</scope>
    <source>
        <strain evidence="2">V071</strain>
    </source>
</reference>
<evidence type="ECO:0000313" key="3">
    <source>
        <dbReference type="Proteomes" id="UP001488838"/>
    </source>
</evidence>
<organism evidence="2 3">
    <name type="scientific">Myodes glareolus</name>
    <name type="common">Bank vole</name>
    <name type="synonym">Clethrionomys glareolus</name>
    <dbReference type="NCBI Taxonomy" id="447135"/>
    <lineage>
        <taxon>Eukaryota</taxon>
        <taxon>Metazoa</taxon>
        <taxon>Chordata</taxon>
        <taxon>Craniata</taxon>
        <taxon>Vertebrata</taxon>
        <taxon>Euteleostomi</taxon>
        <taxon>Mammalia</taxon>
        <taxon>Eutheria</taxon>
        <taxon>Euarchontoglires</taxon>
        <taxon>Glires</taxon>
        <taxon>Rodentia</taxon>
        <taxon>Myomorpha</taxon>
        <taxon>Muroidea</taxon>
        <taxon>Cricetidae</taxon>
        <taxon>Arvicolinae</taxon>
        <taxon>Myodes</taxon>
    </lineage>
</organism>
<name>A0AAW0IC90_MYOGA</name>
<dbReference type="Gene3D" id="1.10.760.10">
    <property type="entry name" value="Cytochrome c-like domain"/>
    <property type="match status" value="1"/>
</dbReference>
<dbReference type="InterPro" id="IPR002327">
    <property type="entry name" value="Cyt_c_1A/1B"/>
</dbReference>